<dbReference type="InterPro" id="IPR058997">
    <property type="entry name" value="YycE-like_C"/>
</dbReference>
<dbReference type="AlphaFoldDB" id="A0A1H3WBS1"/>
<keyword evidence="2" id="KW-0560">Oxidoreductase</keyword>
<evidence type="ECO:0000259" key="1">
    <source>
        <dbReference type="PROSITE" id="PS51819"/>
    </source>
</evidence>
<dbReference type="InterPro" id="IPR037523">
    <property type="entry name" value="VOC_core"/>
</dbReference>
<evidence type="ECO:0000313" key="3">
    <source>
        <dbReference type="Proteomes" id="UP000199041"/>
    </source>
</evidence>
<reference evidence="2 3" key="1">
    <citation type="submission" date="2016-10" db="EMBL/GenBank/DDBJ databases">
        <authorList>
            <person name="de Groot N.N."/>
        </authorList>
    </citation>
    <scope>NUCLEOTIDE SEQUENCE [LARGE SCALE GENOMIC DNA]</scope>
    <source>
        <strain evidence="2 3">Vu-144</strain>
    </source>
</reference>
<dbReference type="InterPro" id="IPR029068">
    <property type="entry name" value="Glyas_Bleomycin-R_OHBP_Dase"/>
</dbReference>
<sequence>MFQAVQIRIARPTLRLEALAKFYQMGLGMVLTGQFSDHDGYDGIMLGMPDNKIHLEFTSHTNLKQKDLPRPTKEHLLVLYFDNPANYQKATNRLRGLNCHPVSPENPYWEGKSETYEDPDGWRVVLFNGVFG</sequence>
<dbReference type="STRING" id="551991.SAMN05192529_102301"/>
<dbReference type="Pfam" id="PF22658">
    <property type="entry name" value="YycE-like_N"/>
    <property type="match status" value="1"/>
</dbReference>
<evidence type="ECO:0000313" key="2">
    <source>
        <dbReference type="EMBL" id="SDZ84557.1"/>
    </source>
</evidence>
<gene>
    <name evidence="2" type="ORF">SAMN05192529_102301</name>
</gene>
<dbReference type="OrthoDB" id="8018325at2"/>
<proteinExistence type="predicted"/>
<feature type="domain" description="VOC" evidence="1">
    <location>
        <begin position="3"/>
        <end position="129"/>
    </location>
</feature>
<dbReference type="Proteomes" id="UP000199041">
    <property type="component" value="Unassembled WGS sequence"/>
</dbReference>
<dbReference type="InterPro" id="IPR058998">
    <property type="entry name" value="YycE-like_N"/>
</dbReference>
<keyword evidence="3" id="KW-1185">Reference proteome</keyword>
<dbReference type="EMBL" id="FNQY01000002">
    <property type="protein sequence ID" value="SDZ84557.1"/>
    <property type="molecule type" value="Genomic_DNA"/>
</dbReference>
<accession>A0A1H3WBS1</accession>
<dbReference type="CDD" id="cd06587">
    <property type="entry name" value="VOC"/>
    <property type="match status" value="1"/>
</dbReference>
<dbReference type="Pfam" id="PF22659">
    <property type="entry name" value="YycE-like_C"/>
    <property type="match status" value="1"/>
</dbReference>
<dbReference type="Gene3D" id="3.10.180.10">
    <property type="entry name" value="2,3-Dihydroxybiphenyl 1,2-Dioxygenase, domain 1"/>
    <property type="match status" value="1"/>
</dbReference>
<keyword evidence="2" id="KW-0223">Dioxygenase</keyword>
<name>A0A1H3WBS1_9BACT</name>
<dbReference type="RefSeq" id="WP_091393567.1">
    <property type="nucleotide sequence ID" value="NZ_FNQY01000002.1"/>
</dbReference>
<dbReference type="PROSITE" id="PS51819">
    <property type="entry name" value="VOC"/>
    <property type="match status" value="1"/>
</dbReference>
<protein>
    <submittedName>
        <fullName evidence="2">Glyoxalase/Bleomycin resistance protein/Dioxygenase superfamily protein</fullName>
    </submittedName>
</protein>
<dbReference type="SUPFAM" id="SSF54593">
    <property type="entry name" value="Glyoxalase/Bleomycin resistance protein/Dihydroxybiphenyl dioxygenase"/>
    <property type="match status" value="1"/>
</dbReference>
<organism evidence="2 3">
    <name type="scientific">Arachidicoccus rhizosphaerae</name>
    <dbReference type="NCBI Taxonomy" id="551991"/>
    <lineage>
        <taxon>Bacteria</taxon>
        <taxon>Pseudomonadati</taxon>
        <taxon>Bacteroidota</taxon>
        <taxon>Chitinophagia</taxon>
        <taxon>Chitinophagales</taxon>
        <taxon>Chitinophagaceae</taxon>
        <taxon>Arachidicoccus</taxon>
    </lineage>
</organism>
<dbReference type="GO" id="GO:0051213">
    <property type="term" value="F:dioxygenase activity"/>
    <property type="evidence" value="ECO:0007669"/>
    <property type="project" value="UniProtKB-KW"/>
</dbReference>